<sequence>MEKFRGKNFKEFLYKIQKRMINYQISVSNRRLAIMNKN</sequence>
<dbReference type="Proteomes" id="UP000012112">
    <property type="component" value="Unassembled WGS sequence"/>
</dbReference>
<dbReference type="EMBL" id="AKWD02000007">
    <property type="protein sequence ID" value="EMO55308.1"/>
    <property type="molecule type" value="Genomic_DNA"/>
</dbReference>
<evidence type="ECO:0000313" key="1">
    <source>
        <dbReference type="EMBL" id="EMO55308.1"/>
    </source>
</evidence>
<evidence type="ECO:0000313" key="2">
    <source>
        <dbReference type="Proteomes" id="UP000012112"/>
    </source>
</evidence>
<dbReference type="AlphaFoldDB" id="M6W0I8"/>
<reference evidence="1 2" key="1">
    <citation type="submission" date="2013-01" db="EMBL/GenBank/DDBJ databases">
        <authorList>
            <person name="Harkins D.M."/>
            <person name="Durkin A.S."/>
            <person name="Brinkac L.M."/>
            <person name="Haft D.H."/>
            <person name="Selengut J.D."/>
            <person name="Sanka R."/>
            <person name="DePew J."/>
            <person name="Purushe J."/>
            <person name="Matthias M.A."/>
            <person name="Vinetz J.M."/>
            <person name="Sutton G.G."/>
            <person name="Nierman W.C."/>
            <person name="Fouts D.E."/>
        </authorList>
    </citation>
    <scope>NUCLEOTIDE SEQUENCE [LARGE SCALE GENOMIC DNA]</scope>
    <source>
        <strain evidence="1 2">HAI1536</strain>
    </source>
</reference>
<name>M6W0I8_9LEPT</name>
<organism evidence="1 2">
    <name type="scientific">Leptospira noguchii</name>
    <dbReference type="NCBI Taxonomy" id="28182"/>
    <lineage>
        <taxon>Bacteria</taxon>
        <taxon>Pseudomonadati</taxon>
        <taxon>Spirochaetota</taxon>
        <taxon>Spirochaetia</taxon>
        <taxon>Leptospirales</taxon>
        <taxon>Leptospiraceae</taxon>
        <taxon>Leptospira</taxon>
    </lineage>
</organism>
<gene>
    <name evidence="1" type="ORF">LEP1GSC172_1413</name>
</gene>
<comment type="caution">
    <text evidence="1">The sequence shown here is derived from an EMBL/GenBank/DDBJ whole genome shotgun (WGS) entry which is preliminary data.</text>
</comment>
<protein>
    <submittedName>
        <fullName evidence="1">Uncharacterized protein</fullName>
    </submittedName>
</protein>
<proteinExistence type="predicted"/>
<accession>M6W0I8</accession>